<reference evidence="2" key="1">
    <citation type="submission" date="2022-01" db="EMBL/GenBank/DDBJ databases">
        <authorList>
            <person name="Braso-Vives M."/>
        </authorList>
    </citation>
    <scope>NUCLEOTIDE SEQUENCE</scope>
</reference>
<feature type="region of interest" description="Disordered" evidence="1">
    <location>
        <begin position="1"/>
        <end position="125"/>
    </location>
</feature>
<evidence type="ECO:0000313" key="3">
    <source>
        <dbReference type="Proteomes" id="UP000838412"/>
    </source>
</evidence>
<dbReference type="OrthoDB" id="10236797at2759"/>
<dbReference type="Proteomes" id="UP000838412">
    <property type="component" value="Chromosome 14"/>
</dbReference>
<evidence type="ECO:0000313" key="2">
    <source>
        <dbReference type="EMBL" id="CAH1244761.1"/>
    </source>
</evidence>
<sequence>MEVSYTKESPEKEPDQEDRMYEDVDPHGESITGPSSGLQGVVPNLPKHRSHEGIGVSDVKQSPEKEPDQEDRMYEDIDPHGESITGPSSGLQRAVPNLPPPRRHEGVEVSETKQLPEKEPEQEHRMYEDVDGDANVMLGRGLQCAVPSETSHPHLDMGDHVVCPELNQDTFHDTSYTQEDIDRNEEPETPNVNNEVGGRKTEGGPVASPDSQDDPDTSDIHNVDRDGIINNQRQQPVDAGTDDSATQTANCNTPGLATVSASNLGLVDNMMYAPCALRQAPRTPPKDKRPLKTGRSRALSGGQMPCQARSGSWHATPISTTGRKWEGGGGGTGGQRDALH</sequence>
<organism evidence="2 3">
    <name type="scientific">Branchiostoma lanceolatum</name>
    <name type="common">Common lancelet</name>
    <name type="synonym">Amphioxus lanceolatum</name>
    <dbReference type="NCBI Taxonomy" id="7740"/>
    <lineage>
        <taxon>Eukaryota</taxon>
        <taxon>Metazoa</taxon>
        <taxon>Chordata</taxon>
        <taxon>Cephalochordata</taxon>
        <taxon>Leptocardii</taxon>
        <taxon>Amphioxiformes</taxon>
        <taxon>Branchiostomatidae</taxon>
        <taxon>Branchiostoma</taxon>
    </lineage>
</organism>
<keyword evidence="3" id="KW-1185">Reference proteome</keyword>
<feature type="compositionally biased region" description="Basic and acidic residues" evidence="1">
    <location>
        <begin position="218"/>
        <end position="227"/>
    </location>
</feature>
<dbReference type="EMBL" id="OV696699">
    <property type="protein sequence ID" value="CAH1244761.1"/>
    <property type="molecule type" value="Genomic_DNA"/>
</dbReference>
<dbReference type="AlphaFoldDB" id="A0A8J9Z060"/>
<feature type="region of interest" description="Disordered" evidence="1">
    <location>
        <begin position="178"/>
        <end position="255"/>
    </location>
</feature>
<feature type="region of interest" description="Disordered" evidence="1">
    <location>
        <begin position="277"/>
        <end position="340"/>
    </location>
</feature>
<accession>A0A8J9Z060</accession>
<proteinExistence type="predicted"/>
<protein>
    <submittedName>
        <fullName evidence="2">Hypp7383 protein</fullName>
    </submittedName>
</protein>
<feature type="compositionally biased region" description="Basic and acidic residues" evidence="1">
    <location>
        <begin position="61"/>
        <end position="81"/>
    </location>
</feature>
<feature type="compositionally biased region" description="Polar residues" evidence="1">
    <location>
        <begin position="243"/>
        <end position="255"/>
    </location>
</feature>
<gene>
    <name evidence="2" type="primary">Hypp7383</name>
    <name evidence="2" type="ORF">BLAG_LOCUS7323</name>
</gene>
<name>A0A8J9Z060_BRALA</name>
<evidence type="ECO:0000256" key="1">
    <source>
        <dbReference type="SAM" id="MobiDB-lite"/>
    </source>
</evidence>
<feature type="compositionally biased region" description="Basic and acidic residues" evidence="1">
    <location>
        <begin position="8"/>
        <end position="28"/>
    </location>
</feature>
<feature type="compositionally biased region" description="Basic and acidic residues" evidence="1">
    <location>
        <begin position="102"/>
        <end position="125"/>
    </location>
</feature>